<feature type="domain" description="PilZ" evidence="1">
    <location>
        <begin position="54"/>
        <end position="143"/>
    </location>
</feature>
<dbReference type="Proteomes" id="UP001162734">
    <property type="component" value="Chromosome"/>
</dbReference>
<reference evidence="3" key="1">
    <citation type="journal article" date="2022" name="Int. J. Syst. Evol. Microbiol.">
        <title>Anaeromyxobacter oryzae sp. nov., Anaeromyxobacter diazotrophicus sp. nov. and Anaeromyxobacter paludicola sp. nov., isolated from paddy soils.</title>
        <authorList>
            <person name="Itoh H."/>
            <person name="Xu Z."/>
            <person name="Mise K."/>
            <person name="Masuda Y."/>
            <person name="Ushijima N."/>
            <person name="Hayakawa C."/>
            <person name="Shiratori Y."/>
            <person name="Senoo K."/>
        </authorList>
    </citation>
    <scope>NUCLEOTIDE SEQUENCE [LARGE SCALE GENOMIC DNA]</scope>
    <source>
        <strain evidence="3">Red630</strain>
    </source>
</reference>
<sequence length="154" mass="17116">MSPSLREEFESHNRLLVGGERPLTPEELAVWSRGRDLLVQRALARQQPVEGSRRRRHPRARARLSAHLAGCGSAFTDDVGFGGLSLRTTRRAALRRGDDAYVKLKWAQRSIFLEGQVAWIDGARIGLAITRIHPEDEHALQAVVCAGLSSAWES</sequence>
<accession>A0ABM7XFQ9</accession>
<dbReference type="SUPFAM" id="SSF141371">
    <property type="entry name" value="PilZ domain-like"/>
    <property type="match status" value="1"/>
</dbReference>
<evidence type="ECO:0000313" key="3">
    <source>
        <dbReference type="Proteomes" id="UP001162734"/>
    </source>
</evidence>
<dbReference type="Pfam" id="PF07238">
    <property type="entry name" value="PilZ"/>
    <property type="match status" value="1"/>
</dbReference>
<dbReference type="EMBL" id="AP025592">
    <property type="protein sequence ID" value="BDG10716.1"/>
    <property type="molecule type" value="Genomic_DNA"/>
</dbReference>
<dbReference type="Gene3D" id="2.40.10.220">
    <property type="entry name" value="predicted glycosyltransferase like domains"/>
    <property type="match status" value="1"/>
</dbReference>
<gene>
    <name evidence="2" type="ORF">AMPC_38290</name>
</gene>
<evidence type="ECO:0000259" key="1">
    <source>
        <dbReference type="Pfam" id="PF07238"/>
    </source>
</evidence>
<evidence type="ECO:0000313" key="2">
    <source>
        <dbReference type="EMBL" id="BDG10716.1"/>
    </source>
</evidence>
<proteinExistence type="predicted"/>
<protein>
    <recommendedName>
        <fullName evidence="1">PilZ domain-containing protein</fullName>
    </recommendedName>
</protein>
<name>A0ABM7XFQ9_9BACT</name>
<dbReference type="RefSeq" id="WP_248343235.1">
    <property type="nucleotide sequence ID" value="NZ_AP025592.1"/>
</dbReference>
<organism evidence="2 3">
    <name type="scientific">Anaeromyxobacter paludicola</name>
    <dbReference type="NCBI Taxonomy" id="2918171"/>
    <lineage>
        <taxon>Bacteria</taxon>
        <taxon>Pseudomonadati</taxon>
        <taxon>Myxococcota</taxon>
        <taxon>Myxococcia</taxon>
        <taxon>Myxococcales</taxon>
        <taxon>Cystobacterineae</taxon>
        <taxon>Anaeromyxobacteraceae</taxon>
        <taxon>Anaeromyxobacter</taxon>
    </lineage>
</organism>
<keyword evidence="3" id="KW-1185">Reference proteome</keyword>
<dbReference type="InterPro" id="IPR009875">
    <property type="entry name" value="PilZ_domain"/>
</dbReference>